<comment type="caution">
    <text evidence="8">The sequence shown here is derived from an EMBL/GenBank/DDBJ whole genome shotgun (WGS) entry which is preliminary data.</text>
</comment>
<evidence type="ECO:0000256" key="4">
    <source>
        <dbReference type="ARBA" id="ARBA00044517"/>
    </source>
</evidence>
<dbReference type="EMBL" id="JAKVTW010000001">
    <property type="protein sequence ID" value="MCH4810492.1"/>
    <property type="molecule type" value="Genomic_DNA"/>
</dbReference>
<dbReference type="Pfam" id="PF12038">
    <property type="entry name" value="QTMAN_N"/>
    <property type="match status" value="1"/>
</dbReference>
<accession>A0ABS9S312</accession>
<dbReference type="Gene3D" id="3.40.50.2000">
    <property type="entry name" value="Glycogen Phosphorylase B"/>
    <property type="match status" value="1"/>
</dbReference>
<evidence type="ECO:0000256" key="6">
    <source>
        <dbReference type="ARBA" id="ARBA00048439"/>
    </source>
</evidence>
<dbReference type="PANTHER" id="PTHR13615">
    <property type="entry name" value="GLYCOSYLTRANSFERASE-LIKE 1"/>
    <property type="match status" value="1"/>
</dbReference>
<comment type="similarity">
    <text evidence="1">Belongs to the glycosyltransferase group 1 family. Glycosyltransferase 4 subfamily.</text>
</comment>
<evidence type="ECO:0000256" key="1">
    <source>
        <dbReference type="ARBA" id="ARBA00009481"/>
    </source>
</evidence>
<keyword evidence="2" id="KW-0328">Glycosyltransferase</keyword>
<keyword evidence="3" id="KW-0808">Transferase</keyword>
<name>A0ABS9S312_9GAMM</name>
<dbReference type="PANTHER" id="PTHR13615:SF3">
    <property type="entry name" value="GLYCOSYLTRANSFERASE-LIKE DOMAIN-CONTAINING PROTEIN 1"/>
    <property type="match status" value="1"/>
</dbReference>
<keyword evidence="9" id="KW-1185">Reference proteome</keyword>
<dbReference type="SUPFAM" id="SSF53756">
    <property type="entry name" value="UDP-Glycosyltransferase/glycogen phosphorylase"/>
    <property type="match status" value="1"/>
</dbReference>
<dbReference type="EC" id="2.4.1.110" evidence="4"/>
<feature type="domain" description="tRNA-queuosine alpha-mannosyltransferase N-terminal" evidence="7">
    <location>
        <begin position="2"/>
        <end position="172"/>
    </location>
</feature>
<proteinExistence type="inferred from homology"/>
<gene>
    <name evidence="8" type="ORF">MLE19_04020</name>
</gene>
<reference evidence="8 9" key="1">
    <citation type="submission" date="2022-03" db="EMBL/GenBank/DDBJ databases">
        <title>Genomic signatures underlying metal tolerance in selected Arctic bacterial isolates.</title>
        <authorList>
            <person name="Thomas F.A."/>
            <person name="Venkatachalam S."/>
            <person name="Krishnan K.P."/>
        </authorList>
    </citation>
    <scope>NUCLEOTIDE SEQUENCE [LARGE SCALE GENOMIC DNA]</scope>
    <source>
        <strain evidence="8 9">HM116</strain>
    </source>
</reference>
<evidence type="ECO:0000313" key="8">
    <source>
        <dbReference type="EMBL" id="MCH4810492.1"/>
    </source>
</evidence>
<evidence type="ECO:0000259" key="7">
    <source>
        <dbReference type="Pfam" id="PF12038"/>
    </source>
</evidence>
<dbReference type="RefSeq" id="WP_240716767.1">
    <property type="nucleotide sequence ID" value="NZ_JAKVTW010000001.1"/>
</dbReference>
<organism evidence="8 9">
    <name type="scientific">Vreelandella neptunia</name>
    <dbReference type="NCBI Taxonomy" id="115551"/>
    <lineage>
        <taxon>Bacteria</taxon>
        <taxon>Pseudomonadati</taxon>
        <taxon>Pseudomonadota</taxon>
        <taxon>Gammaproteobacteria</taxon>
        <taxon>Oceanospirillales</taxon>
        <taxon>Halomonadaceae</taxon>
        <taxon>Vreelandella</taxon>
    </lineage>
</organism>
<evidence type="ECO:0000256" key="2">
    <source>
        <dbReference type="ARBA" id="ARBA00022676"/>
    </source>
</evidence>
<dbReference type="Proteomes" id="UP001320609">
    <property type="component" value="Unassembled WGS sequence"/>
</dbReference>
<dbReference type="InterPro" id="IPR051862">
    <property type="entry name" value="GT-like_domain_containing_1"/>
</dbReference>
<evidence type="ECO:0000313" key="9">
    <source>
        <dbReference type="Proteomes" id="UP001320609"/>
    </source>
</evidence>
<evidence type="ECO:0000256" key="5">
    <source>
        <dbReference type="ARBA" id="ARBA00044539"/>
    </source>
</evidence>
<dbReference type="InterPro" id="IPR022701">
    <property type="entry name" value="QTMAN_N"/>
</dbReference>
<protein>
    <recommendedName>
        <fullName evidence="5">tRNA-queuosine alpha-mannosyltransferase</fullName>
        <ecNumber evidence="4">2.4.1.110</ecNumber>
    </recommendedName>
</protein>
<sequence length="354" mass="40214">MRVLLLSAYEAVSHRYWAQSLMTQLDDVSWTLLALPPRHFAWRIRGNPLSWMLKEHDTLSQSFDVVLATSMVDLATLIGLFPHLGRAKKVVYFHENQFAYPESSDQIPQVEAKMVNLYTALAADSVVFNSAYNRDSFIDGARTFLKKMPENLPAAKPLEALRERAKVLPVPIASRAEAYQPRLPHRIVWNHRWEHDKNPEDFFAVLFALSDAGVAFKLAVLGQRFRQAPAIFEQAEQRLAKHIIAWGPQPETAYRELLDSAGIVVSTTWHEFQGLAIMEAAQRGALPLVPDRLCFPALYPAAYRYDGTREGLYAGLYDWLTDPASRPEPLDTTAWEWPAWHAAYRQLLTVEGVS</sequence>
<comment type="catalytic activity">
    <reaction evidence="6">
        <text>queuosine(34) in tRNA(Asp) + GDP-alpha-D-mannose = O-4''-alpha-D-mannosylqueuosine(34) in tRNA(Asp) + GDP + H(+)</text>
        <dbReference type="Rhea" id="RHEA:12885"/>
        <dbReference type="Rhea" id="RHEA-COMP:18572"/>
        <dbReference type="Rhea" id="RHEA-COMP:18581"/>
        <dbReference type="ChEBI" id="CHEBI:15378"/>
        <dbReference type="ChEBI" id="CHEBI:57527"/>
        <dbReference type="ChEBI" id="CHEBI:58189"/>
        <dbReference type="ChEBI" id="CHEBI:194431"/>
        <dbReference type="ChEBI" id="CHEBI:194442"/>
        <dbReference type="EC" id="2.4.1.110"/>
    </reaction>
    <physiologicalReaction direction="left-to-right" evidence="6">
        <dbReference type="Rhea" id="RHEA:12886"/>
    </physiologicalReaction>
</comment>
<evidence type="ECO:0000256" key="3">
    <source>
        <dbReference type="ARBA" id="ARBA00022679"/>
    </source>
</evidence>